<keyword evidence="1" id="KW-0805">Transcription regulation</keyword>
<evidence type="ECO:0000256" key="1">
    <source>
        <dbReference type="ARBA" id="ARBA00023015"/>
    </source>
</evidence>
<dbReference type="Gene3D" id="1.10.490.50">
    <property type="entry name" value="Antibiotic binding domain of TipA-like multidrug resistance regulators"/>
    <property type="match status" value="1"/>
</dbReference>
<proteinExistence type="predicted"/>
<feature type="domain" description="HTH merR-type" evidence="5">
    <location>
        <begin position="2"/>
        <end position="70"/>
    </location>
</feature>
<dbReference type="SUPFAM" id="SSF89082">
    <property type="entry name" value="Antibiotic binding domain of TipA-like multidrug resistance regulators"/>
    <property type="match status" value="1"/>
</dbReference>
<dbReference type="EMBL" id="JASTZU010000063">
    <property type="protein sequence ID" value="MDL4843139.1"/>
    <property type="molecule type" value="Genomic_DNA"/>
</dbReference>
<reference evidence="6 7" key="1">
    <citation type="submission" date="2023-06" db="EMBL/GenBank/DDBJ databases">
        <title>Aquibacillus rhizosphaerae LR5S19.</title>
        <authorList>
            <person name="Sun J.-Q."/>
        </authorList>
    </citation>
    <scope>NUCLEOTIDE SEQUENCE [LARGE SCALE GENOMIC DNA]</scope>
    <source>
        <strain evidence="6 7">LR5S19</strain>
    </source>
</reference>
<organism evidence="6 7">
    <name type="scientific">Aquibacillus rhizosphaerae</name>
    <dbReference type="NCBI Taxonomy" id="3051431"/>
    <lineage>
        <taxon>Bacteria</taxon>
        <taxon>Bacillati</taxon>
        <taxon>Bacillota</taxon>
        <taxon>Bacilli</taxon>
        <taxon>Bacillales</taxon>
        <taxon>Bacillaceae</taxon>
        <taxon>Aquibacillus</taxon>
    </lineage>
</organism>
<keyword evidence="4" id="KW-0804">Transcription</keyword>
<keyword evidence="3" id="KW-0010">Activator</keyword>
<dbReference type="Pfam" id="PF13411">
    <property type="entry name" value="MerR_1"/>
    <property type="match status" value="1"/>
</dbReference>
<dbReference type="InterPro" id="IPR012925">
    <property type="entry name" value="TipAS_dom"/>
</dbReference>
<evidence type="ECO:0000256" key="4">
    <source>
        <dbReference type="ARBA" id="ARBA00023163"/>
    </source>
</evidence>
<evidence type="ECO:0000256" key="3">
    <source>
        <dbReference type="ARBA" id="ARBA00023159"/>
    </source>
</evidence>
<dbReference type="InterPro" id="IPR000551">
    <property type="entry name" value="MerR-type_HTH_dom"/>
</dbReference>
<dbReference type="CDD" id="cd01106">
    <property type="entry name" value="HTH_TipAL-Mta"/>
    <property type="match status" value="1"/>
</dbReference>
<name>A0ABT7LCH8_9BACI</name>
<sequence>MVMKIKEVADIVGISVRTLHHYDEIGLLKPKTNNTGYRLYSEDDLELLQQIMFFKELGFPLKKIKEIINNPSFDRKEALEVHRNMLVEKRSRLDKMIEMINKTIQHVNGEVNMTNKEKFEGFDFSYNPYEKEARERWGDKAVDNSNVKIDSLSDNQQKLLSNKMNEIYRNLANLLEYAPESDKTQKAIKEWYDFLNNETGHHYSLEAFKGLGQIYVADERFTENIDKFGEGLAVYMCNAMEVFADRNKQ</sequence>
<evidence type="ECO:0000259" key="5">
    <source>
        <dbReference type="PROSITE" id="PS50937"/>
    </source>
</evidence>
<evidence type="ECO:0000313" key="7">
    <source>
        <dbReference type="Proteomes" id="UP001235343"/>
    </source>
</evidence>
<protein>
    <submittedName>
        <fullName evidence="6">MerR family transcriptional regulator</fullName>
    </submittedName>
</protein>
<dbReference type="InterPro" id="IPR047057">
    <property type="entry name" value="MerR_fam"/>
</dbReference>
<dbReference type="Pfam" id="PF07739">
    <property type="entry name" value="TipAS"/>
    <property type="match status" value="1"/>
</dbReference>
<comment type="caution">
    <text evidence="6">The sequence shown here is derived from an EMBL/GenBank/DDBJ whole genome shotgun (WGS) entry which is preliminary data.</text>
</comment>
<dbReference type="SUPFAM" id="SSF46955">
    <property type="entry name" value="Putative DNA-binding domain"/>
    <property type="match status" value="1"/>
</dbReference>
<dbReference type="PANTHER" id="PTHR30204:SF90">
    <property type="entry name" value="HTH-TYPE TRANSCRIPTIONAL ACTIVATOR MTA"/>
    <property type="match status" value="1"/>
</dbReference>
<dbReference type="Proteomes" id="UP001235343">
    <property type="component" value="Unassembled WGS sequence"/>
</dbReference>
<gene>
    <name evidence="6" type="ORF">QQS35_22120</name>
</gene>
<dbReference type="Gene3D" id="1.10.1660.10">
    <property type="match status" value="1"/>
</dbReference>
<accession>A0ABT7LCH8</accession>
<dbReference type="InterPro" id="IPR009061">
    <property type="entry name" value="DNA-bd_dom_put_sf"/>
</dbReference>
<dbReference type="RefSeq" id="WP_285934435.1">
    <property type="nucleotide sequence ID" value="NZ_JASTZU010000063.1"/>
</dbReference>
<dbReference type="PRINTS" id="PR00040">
    <property type="entry name" value="HTHMERR"/>
</dbReference>
<evidence type="ECO:0000313" key="6">
    <source>
        <dbReference type="EMBL" id="MDL4843139.1"/>
    </source>
</evidence>
<dbReference type="PROSITE" id="PS50937">
    <property type="entry name" value="HTH_MERR_2"/>
    <property type="match status" value="1"/>
</dbReference>
<evidence type="ECO:0000256" key="2">
    <source>
        <dbReference type="ARBA" id="ARBA00023125"/>
    </source>
</evidence>
<keyword evidence="7" id="KW-1185">Reference proteome</keyword>
<dbReference type="SMART" id="SM00422">
    <property type="entry name" value="HTH_MERR"/>
    <property type="match status" value="1"/>
</dbReference>
<dbReference type="PANTHER" id="PTHR30204">
    <property type="entry name" value="REDOX-CYCLING DRUG-SENSING TRANSCRIPTIONAL ACTIVATOR SOXR"/>
    <property type="match status" value="1"/>
</dbReference>
<dbReference type="InterPro" id="IPR036244">
    <property type="entry name" value="TipA-like_antibiotic-bd"/>
</dbReference>
<keyword evidence="2" id="KW-0238">DNA-binding</keyword>